<dbReference type="InterPro" id="IPR013087">
    <property type="entry name" value="Znf_C2H2_type"/>
</dbReference>
<name>A0A2I4CWW2_AUSLI</name>
<dbReference type="Gene3D" id="3.30.160.60">
    <property type="entry name" value="Classic Zinc Finger"/>
    <property type="match status" value="1"/>
</dbReference>
<evidence type="ECO:0000259" key="2">
    <source>
        <dbReference type="PROSITE" id="PS50157"/>
    </source>
</evidence>
<evidence type="ECO:0000256" key="1">
    <source>
        <dbReference type="PROSITE-ProRule" id="PRU00042"/>
    </source>
</evidence>
<dbReference type="OrthoDB" id="10044445at2759"/>
<protein>
    <submittedName>
        <fullName evidence="4">Transcription factor IIIA-like isoform X1</fullName>
    </submittedName>
    <submittedName>
        <fullName evidence="5">Transcription factor IIIA-like isoform X2</fullName>
    </submittedName>
</protein>
<organism evidence="3 5">
    <name type="scientific">Austrofundulus limnaeus</name>
    <name type="common">Annual killifish</name>
    <dbReference type="NCBI Taxonomy" id="52670"/>
    <lineage>
        <taxon>Eukaryota</taxon>
        <taxon>Metazoa</taxon>
        <taxon>Chordata</taxon>
        <taxon>Craniata</taxon>
        <taxon>Vertebrata</taxon>
        <taxon>Euteleostomi</taxon>
        <taxon>Actinopterygii</taxon>
        <taxon>Neopterygii</taxon>
        <taxon>Teleostei</taxon>
        <taxon>Neoteleostei</taxon>
        <taxon>Acanthomorphata</taxon>
        <taxon>Ovalentaria</taxon>
        <taxon>Atherinomorphae</taxon>
        <taxon>Cyprinodontiformes</taxon>
        <taxon>Rivulidae</taxon>
        <taxon>Austrofundulus</taxon>
    </lineage>
</organism>
<dbReference type="AlphaFoldDB" id="A0A2I4CWW2"/>
<dbReference type="SMART" id="SM00355">
    <property type="entry name" value="ZnF_C2H2"/>
    <property type="match status" value="4"/>
</dbReference>
<keyword evidence="1" id="KW-0479">Metal-binding</keyword>
<accession>A0A2I4CWW2</accession>
<keyword evidence="3" id="KW-1185">Reference proteome</keyword>
<dbReference type="GO" id="GO:0008270">
    <property type="term" value="F:zinc ion binding"/>
    <property type="evidence" value="ECO:0007669"/>
    <property type="project" value="UniProtKB-KW"/>
</dbReference>
<evidence type="ECO:0000313" key="5">
    <source>
        <dbReference type="RefSeq" id="XP_013884488.1"/>
    </source>
</evidence>
<dbReference type="PROSITE" id="PS50157">
    <property type="entry name" value="ZINC_FINGER_C2H2_2"/>
    <property type="match status" value="1"/>
</dbReference>
<dbReference type="PROSITE" id="PS00028">
    <property type="entry name" value="ZINC_FINGER_C2H2_1"/>
    <property type="match status" value="2"/>
</dbReference>
<dbReference type="RefSeq" id="XP_013884487.1">
    <property type="nucleotide sequence ID" value="XM_014029033.1"/>
</dbReference>
<keyword evidence="1" id="KW-0863">Zinc-finger</keyword>
<dbReference type="RefSeq" id="XP_013884488.1">
    <property type="nucleotide sequence ID" value="XM_014029034.1"/>
</dbReference>
<proteinExistence type="predicted"/>
<feature type="domain" description="C2H2-type" evidence="2">
    <location>
        <begin position="2"/>
        <end position="32"/>
    </location>
</feature>
<dbReference type="Proteomes" id="UP000192220">
    <property type="component" value="Unplaced"/>
</dbReference>
<reference evidence="4 5" key="1">
    <citation type="submission" date="2025-04" db="UniProtKB">
        <authorList>
            <consortium name="RefSeq"/>
        </authorList>
    </citation>
    <scope>IDENTIFICATION</scope>
    <source>
        <strain evidence="4 5">Quisiro</strain>
        <tissue evidence="4 5">Liver</tissue>
    </source>
</reference>
<evidence type="ECO:0000313" key="3">
    <source>
        <dbReference type="Proteomes" id="UP000192220"/>
    </source>
</evidence>
<dbReference type="GeneID" id="106532870"/>
<dbReference type="KEGG" id="alim:106532870"/>
<sequence length="314" mass="36201">MWRCKDCDSVFSRRSELLKHYKLNHKHYGQGHSYPCTYLSCACRFKTWNALLSHLSRNHPVQQTVTKDLTRFKCPSCDCSQLFTERDFFQHIFQHLKNKETVTCVFQDCAYKTNIYENFKSHKYRKHSDTCNIFKPGITEKQQLDSGVQLCAGGGTDIFDQESIGEANLDPSFNKSDSENLEKDIELKLASVLLRLESSFLVSNAAINELLQELNYLIGSLSLPITYRTITQILHDHLGNLDQSLVEKLAKTLCETNPVKKAIEDRGSLSTAWRRKAFYKRHFKVVEPEEYILDKKKQEVISVHINPKVLAANS</sequence>
<gene>
    <name evidence="4 5" type="primary">LOC106532870</name>
</gene>
<keyword evidence="1" id="KW-0862">Zinc</keyword>
<evidence type="ECO:0000313" key="4">
    <source>
        <dbReference type="RefSeq" id="XP_013884487.1"/>
    </source>
</evidence>